<name>A0ABR1PW13_9PEZI</name>
<evidence type="ECO:0000256" key="1">
    <source>
        <dbReference type="SAM" id="MobiDB-lite"/>
    </source>
</evidence>
<dbReference type="EMBL" id="JAQQWE010000009">
    <property type="protein sequence ID" value="KAK7941218.1"/>
    <property type="molecule type" value="Genomic_DNA"/>
</dbReference>
<evidence type="ECO:0000313" key="2">
    <source>
        <dbReference type="EMBL" id="KAK7941218.1"/>
    </source>
</evidence>
<feature type="region of interest" description="Disordered" evidence="1">
    <location>
        <begin position="1"/>
        <end position="32"/>
    </location>
</feature>
<feature type="compositionally biased region" description="Basic and acidic residues" evidence="1">
    <location>
        <begin position="190"/>
        <end position="202"/>
    </location>
</feature>
<evidence type="ECO:0008006" key="4">
    <source>
        <dbReference type="Google" id="ProtNLM"/>
    </source>
</evidence>
<accession>A0ABR1PW13</accession>
<dbReference type="InterPro" id="IPR036864">
    <property type="entry name" value="Zn2-C6_fun-type_DNA-bd_sf"/>
</dbReference>
<dbReference type="RefSeq" id="XP_066693970.1">
    <property type="nucleotide sequence ID" value="XM_066849827.1"/>
</dbReference>
<protein>
    <recommendedName>
        <fullName evidence="4">Zn(2)-C6 fungal-type domain-containing protein</fullName>
    </recommendedName>
</protein>
<feature type="compositionally biased region" description="Low complexity" evidence="1">
    <location>
        <begin position="1"/>
        <end position="13"/>
    </location>
</feature>
<dbReference type="Proteomes" id="UP001391051">
    <property type="component" value="Unassembled WGS sequence"/>
</dbReference>
<organism evidence="2 3">
    <name type="scientific">Apiospora aurea</name>
    <dbReference type="NCBI Taxonomy" id="335848"/>
    <lineage>
        <taxon>Eukaryota</taxon>
        <taxon>Fungi</taxon>
        <taxon>Dikarya</taxon>
        <taxon>Ascomycota</taxon>
        <taxon>Pezizomycotina</taxon>
        <taxon>Sordariomycetes</taxon>
        <taxon>Xylariomycetidae</taxon>
        <taxon>Amphisphaeriales</taxon>
        <taxon>Apiosporaceae</taxon>
        <taxon>Apiospora</taxon>
    </lineage>
</organism>
<feature type="region of interest" description="Disordered" evidence="1">
    <location>
        <begin position="150"/>
        <end position="202"/>
    </location>
</feature>
<dbReference type="SUPFAM" id="SSF57701">
    <property type="entry name" value="Zn2/Cys6 DNA-binding domain"/>
    <property type="match status" value="1"/>
</dbReference>
<proteinExistence type="predicted"/>
<gene>
    <name evidence="2" type="ORF">PG986_013605</name>
</gene>
<sequence>MSAVASSSSSSSSPEVPKAAQAAAHGRQKPHDSMSDFACLRCESKGMKCDFTKFTVEKDLDPMCVRCVRAGAKFCIKQRLPQPGGDERRMIYIDPRVGDDYDRDEVFDMIDDYLSGPRTYSFDGTLRRPKDSNNWALPAWPQADRFAQFEKSEKKKEGEPAEPAREGSAVAQPSAEEQRQQRGERRKKLTQREKAADDWVESADKSWGKVLPARINKSKTQIPALKTTVRASQAQHDLDWDAFCGECEAQGLTPPSPEDKPELETAETAILRANLQNYPARRTHLTENLKAMRPAANDE</sequence>
<comment type="caution">
    <text evidence="2">The sequence shown here is derived from an EMBL/GenBank/DDBJ whole genome shotgun (WGS) entry which is preliminary data.</text>
</comment>
<feature type="compositionally biased region" description="Basic and acidic residues" evidence="1">
    <location>
        <begin position="150"/>
        <end position="165"/>
    </location>
</feature>
<dbReference type="GeneID" id="92082889"/>
<keyword evidence="3" id="KW-1185">Reference proteome</keyword>
<reference evidence="2 3" key="1">
    <citation type="submission" date="2023-01" db="EMBL/GenBank/DDBJ databases">
        <title>Analysis of 21 Apiospora genomes using comparative genomics revels a genus with tremendous synthesis potential of carbohydrate active enzymes and secondary metabolites.</title>
        <authorList>
            <person name="Sorensen T."/>
        </authorList>
    </citation>
    <scope>NUCLEOTIDE SEQUENCE [LARGE SCALE GENOMIC DNA]</scope>
    <source>
        <strain evidence="2 3">CBS 24483</strain>
    </source>
</reference>
<evidence type="ECO:0000313" key="3">
    <source>
        <dbReference type="Proteomes" id="UP001391051"/>
    </source>
</evidence>